<keyword evidence="5" id="KW-1185">Reference proteome</keyword>
<dbReference type="PROSITE" id="PS51186">
    <property type="entry name" value="GNAT"/>
    <property type="match status" value="1"/>
</dbReference>
<dbReference type="RefSeq" id="WP_124904826.1">
    <property type="nucleotide sequence ID" value="NZ_RQJP01000001.1"/>
</dbReference>
<organism evidence="4 5">
    <name type="scientific">Larkinella knui</name>
    <dbReference type="NCBI Taxonomy" id="2025310"/>
    <lineage>
        <taxon>Bacteria</taxon>
        <taxon>Pseudomonadati</taxon>
        <taxon>Bacteroidota</taxon>
        <taxon>Cytophagia</taxon>
        <taxon>Cytophagales</taxon>
        <taxon>Spirosomataceae</taxon>
        <taxon>Larkinella</taxon>
    </lineage>
</organism>
<dbReference type="Pfam" id="PF13673">
    <property type="entry name" value="Acetyltransf_10"/>
    <property type="match status" value="1"/>
</dbReference>
<evidence type="ECO:0000313" key="4">
    <source>
        <dbReference type="EMBL" id="RRB17831.1"/>
    </source>
</evidence>
<evidence type="ECO:0000259" key="3">
    <source>
        <dbReference type="PROSITE" id="PS51186"/>
    </source>
</evidence>
<dbReference type="PANTHER" id="PTHR43877">
    <property type="entry name" value="AMINOALKYLPHOSPHONATE N-ACETYLTRANSFERASE-RELATED-RELATED"/>
    <property type="match status" value="1"/>
</dbReference>
<keyword evidence="2" id="KW-0012">Acyltransferase</keyword>
<sequence length="168" mass="19726">MSLAFKTATRSDIDSIIALQEQIWEPTYRPILDPEQIRYMFEAIYSKEALLDQMTNENQVFILAYRDQKLTGFAAYSRNASDDERFKLHKIYVLPSEQGKGTGRFLLEEVMRRCRAAGGNRLSLNVNRYNKARQFYERLGFVVVREEDIPIGPYWMNDYVLEKELVAH</sequence>
<feature type="domain" description="N-acetyltransferase" evidence="3">
    <location>
        <begin position="3"/>
        <end position="161"/>
    </location>
</feature>
<evidence type="ECO:0000256" key="1">
    <source>
        <dbReference type="ARBA" id="ARBA00022679"/>
    </source>
</evidence>
<keyword evidence="1 4" id="KW-0808">Transferase</keyword>
<dbReference type="AlphaFoldDB" id="A0A3P1CWW1"/>
<proteinExistence type="predicted"/>
<dbReference type="CDD" id="cd04301">
    <property type="entry name" value="NAT_SF"/>
    <property type="match status" value="1"/>
</dbReference>
<dbReference type="Proteomes" id="UP000274271">
    <property type="component" value="Unassembled WGS sequence"/>
</dbReference>
<dbReference type="PANTHER" id="PTHR43877:SF2">
    <property type="entry name" value="AMINOALKYLPHOSPHONATE N-ACETYLTRANSFERASE-RELATED"/>
    <property type="match status" value="1"/>
</dbReference>
<protein>
    <submittedName>
        <fullName evidence="4">GNAT family N-acetyltransferase</fullName>
    </submittedName>
</protein>
<gene>
    <name evidence="4" type="ORF">EHT87_06010</name>
</gene>
<dbReference type="EMBL" id="RQJP01000001">
    <property type="protein sequence ID" value="RRB17831.1"/>
    <property type="molecule type" value="Genomic_DNA"/>
</dbReference>
<evidence type="ECO:0000313" key="5">
    <source>
        <dbReference type="Proteomes" id="UP000274271"/>
    </source>
</evidence>
<evidence type="ECO:0000256" key="2">
    <source>
        <dbReference type="ARBA" id="ARBA00023315"/>
    </source>
</evidence>
<name>A0A3P1CWW1_9BACT</name>
<dbReference type="OrthoDB" id="9800604at2"/>
<dbReference type="InterPro" id="IPR000182">
    <property type="entry name" value="GNAT_dom"/>
</dbReference>
<dbReference type="Gene3D" id="3.40.630.30">
    <property type="match status" value="1"/>
</dbReference>
<dbReference type="InterPro" id="IPR050832">
    <property type="entry name" value="Bact_Acetyltransf"/>
</dbReference>
<dbReference type="SUPFAM" id="SSF55729">
    <property type="entry name" value="Acyl-CoA N-acyltransferases (Nat)"/>
    <property type="match status" value="1"/>
</dbReference>
<accession>A0A3P1CWW1</accession>
<reference evidence="4 5" key="1">
    <citation type="submission" date="2018-11" db="EMBL/GenBank/DDBJ databases">
        <authorList>
            <person name="Zhou Z."/>
            <person name="Wang G."/>
        </authorList>
    </citation>
    <scope>NUCLEOTIDE SEQUENCE [LARGE SCALE GENOMIC DNA]</scope>
    <source>
        <strain evidence="4 5">KCTC42998</strain>
    </source>
</reference>
<dbReference type="InterPro" id="IPR016181">
    <property type="entry name" value="Acyl_CoA_acyltransferase"/>
</dbReference>
<dbReference type="GO" id="GO:0016747">
    <property type="term" value="F:acyltransferase activity, transferring groups other than amino-acyl groups"/>
    <property type="evidence" value="ECO:0007669"/>
    <property type="project" value="InterPro"/>
</dbReference>
<comment type="caution">
    <text evidence="4">The sequence shown here is derived from an EMBL/GenBank/DDBJ whole genome shotgun (WGS) entry which is preliminary data.</text>
</comment>